<sequence>MRPTGREVPSSASADPSRSRKAAWPIVLGVMALFCGGVGLVGIPLAAAIKLFQADRGHRSVSSPDWWLTYRMVSFGVIMILSAILAIAGICLLRRRPAGRALHLVYGVLGTVYGLTCLLMVPFSLPKHVWPVEVAARIVLGCSEGSGILIYSVFVLIWFARPVIRQQVEAWRTGHNTGARQDRNRLNRS</sequence>
<proteinExistence type="predicted"/>
<accession>A0A0F9FM76</accession>
<evidence type="ECO:0000313" key="2">
    <source>
        <dbReference type="EMBL" id="KKL79616.1"/>
    </source>
</evidence>
<feature type="transmembrane region" description="Helical" evidence="1">
    <location>
        <begin position="72"/>
        <end position="92"/>
    </location>
</feature>
<feature type="transmembrane region" description="Helical" evidence="1">
    <location>
        <begin position="104"/>
        <end position="123"/>
    </location>
</feature>
<organism evidence="2">
    <name type="scientific">marine sediment metagenome</name>
    <dbReference type="NCBI Taxonomy" id="412755"/>
    <lineage>
        <taxon>unclassified sequences</taxon>
        <taxon>metagenomes</taxon>
        <taxon>ecological metagenomes</taxon>
    </lineage>
</organism>
<name>A0A0F9FM76_9ZZZZ</name>
<gene>
    <name evidence="2" type="ORF">LCGC14_2013030</name>
</gene>
<dbReference type="EMBL" id="LAZR01023117">
    <property type="protein sequence ID" value="KKL79616.1"/>
    <property type="molecule type" value="Genomic_DNA"/>
</dbReference>
<keyword evidence="1" id="KW-0472">Membrane</keyword>
<feature type="transmembrane region" description="Helical" evidence="1">
    <location>
        <begin position="26"/>
        <end position="52"/>
    </location>
</feature>
<keyword evidence="1" id="KW-1133">Transmembrane helix</keyword>
<keyword evidence="1" id="KW-0812">Transmembrane</keyword>
<evidence type="ECO:0000256" key="1">
    <source>
        <dbReference type="SAM" id="Phobius"/>
    </source>
</evidence>
<protein>
    <submittedName>
        <fullName evidence="2">Uncharacterized protein</fullName>
    </submittedName>
</protein>
<reference evidence="2" key="1">
    <citation type="journal article" date="2015" name="Nature">
        <title>Complex archaea that bridge the gap between prokaryotes and eukaryotes.</title>
        <authorList>
            <person name="Spang A."/>
            <person name="Saw J.H."/>
            <person name="Jorgensen S.L."/>
            <person name="Zaremba-Niedzwiedzka K."/>
            <person name="Martijn J."/>
            <person name="Lind A.E."/>
            <person name="van Eijk R."/>
            <person name="Schleper C."/>
            <person name="Guy L."/>
            <person name="Ettema T.J."/>
        </authorList>
    </citation>
    <scope>NUCLEOTIDE SEQUENCE</scope>
</reference>
<dbReference type="AlphaFoldDB" id="A0A0F9FM76"/>
<feature type="transmembrane region" description="Helical" evidence="1">
    <location>
        <begin position="135"/>
        <end position="159"/>
    </location>
</feature>
<comment type="caution">
    <text evidence="2">The sequence shown here is derived from an EMBL/GenBank/DDBJ whole genome shotgun (WGS) entry which is preliminary data.</text>
</comment>